<proteinExistence type="predicted"/>
<name>D4G7H9_RIEPU</name>
<organism evidence="1 3">
    <name type="scientific">Riesia pediculicola (strain USDA)</name>
    <dbReference type="NCBI Taxonomy" id="515618"/>
    <lineage>
        <taxon>Bacteria</taxon>
        <taxon>Pseudomonadati</taxon>
        <taxon>Pseudomonadota</taxon>
        <taxon>Gammaproteobacteria</taxon>
        <taxon>Enterobacterales</taxon>
        <taxon>Enterobacteriaceae</taxon>
        <taxon>Candidatus Riesia</taxon>
    </lineage>
</organism>
<dbReference type="EMBL" id="CP001085">
    <property type="protein sequence ID" value="ADD79644.1"/>
    <property type="molecule type" value="Genomic_DNA"/>
</dbReference>
<protein>
    <submittedName>
        <fullName evidence="1">Uncharacterized protein</fullName>
    </submittedName>
</protein>
<evidence type="ECO:0000313" key="1">
    <source>
        <dbReference type="EMBL" id="ADD79644.1"/>
    </source>
</evidence>
<keyword evidence="3" id="KW-1185">Reference proteome</keyword>
<dbReference type="EMBL" id="CP001085">
    <property type="protein sequence ID" value="ADD79862.1"/>
    <property type="molecule type" value="Genomic_DNA"/>
</dbReference>
<reference evidence="1 3" key="1">
    <citation type="submission" date="2008-05" db="EMBL/GenBank/DDBJ databases">
        <title>Genome sequence of Riesia pediculicola USDA.</title>
        <authorList>
            <person name="Kirkness E.F."/>
        </authorList>
    </citation>
    <scope>NUCLEOTIDE SEQUENCE [LARGE SCALE GENOMIC DNA]</scope>
    <source>
        <strain evidence="1 3">USDA</strain>
    </source>
</reference>
<dbReference type="AlphaFoldDB" id="D4G7H9"/>
<accession>D4G7H9</accession>
<dbReference type="KEGG" id="rip:RIEPE_0016"/>
<sequence length="40" mass="5162">MCIFIFRREKIRTNSDFFQHEKIYERYLLILSFIFYFYIG</sequence>
<dbReference type="Proteomes" id="UP000001700">
    <property type="component" value="Chromosome"/>
</dbReference>
<gene>
    <name evidence="1" type="ordered locus">RIEPE_0005</name>
    <name evidence="2" type="ordered locus">RIEPE_0016</name>
</gene>
<dbReference type="HOGENOM" id="CLU_3295764_0_0_6"/>
<evidence type="ECO:0000313" key="2">
    <source>
        <dbReference type="EMBL" id="ADD79862.1"/>
    </source>
</evidence>
<dbReference type="STRING" id="515618.RIEPE_0005"/>
<evidence type="ECO:0000313" key="3">
    <source>
        <dbReference type="Proteomes" id="UP000001700"/>
    </source>
</evidence>
<dbReference type="KEGG" id="rip:RIEPE_0005"/>